<protein>
    <submittedName>
        <fullName evidence="1">Uncharacterized protein</fullName>
    </submittedName>
</protein>
<accession>A0A9R1WZZ8</accession>
<evidence type="ECO:0000313" key="2">
    <source>
        <dbReference type="Proteomes" id="UP000235145"/>
    </source>
</evidence>
<dbReference type="AlphaFoldDB" id="A0A9R1WZZ8"/>
<dbReference type="EMBL" id="NBSK02000008">
    <property type="protein sequence ID" value="KAJ0193249.1"/>
    <property type="molecule type" value="Genomic_DNA"/>
</dbReference>
<dbReference type="Proteomes" id="UP000235145">
    <property type="component" value="Unassembled WGS sequence"/>
</dbReference>
<dbReference type="PANTHER" id="PTHR33883:SF7">
    <property type="entry name" value="OS04G0521600 PROTEIN"/>
    <property type="match status" value="1"/>
</dbReference>
<keyword evidence="2" id="KW-1185">Reference proteome</keyword>
<sequence>MDKIVDEMDCRYRLYSILMNHLRSAMCNAQKKAQDRACQIECLIEKSKFYDLGIIQIDVSFKLIKEEEQEDQIPETNQKKILTDLIELKDLFLSRLNDTKCSIIQKDEELMEKLDYEVFPDMIMMEQMSSDLDMLKRTRDHAFKQIQKSEVEPLEKQWRLLIEKETILIAIKGYVHDTKVKLKSSIKFPVSKNQKSNKIDGVGKKDVIISRLMEERHESKLQTMAIDEHYMVLVNECCDEFWCYEIETKVKEDMLLYILHEVAKDWTEYQENESIKTQLKDEIYETVFLETINDIRIKLDFELQKIQNKISKCCIQNAIRLEHIKQQVKSILGSVATIKKEELIYKKAFARRCQNLLLAETEVLNHMRMLSIILIVDLLGDQVEALQDLLGKIYYVLVKNSSVLSYNCEVMDILKLIERKLGF</sequence>
<dbReference type="InterPro" id="IPR037490">
    <property type="entry name" value="WAP"/>
</dbReference>
<gene>
    <name evidence="1" type="ORF">LSAT_V11C800396970</name>
</gene>
<evidence type="ECO:0000313" key="1">
    <source>
        <dbReference type="EMBL" id="KAJ0193249.1"/>
    </source>
</evidence>
<proteinExistence type="predicted"/>
<name>A0A9R1WZZ8_LACSA</name>
<dbReference type="PANTHER" id="PTHR33883">
    <property type="entry name" value="WPP DOMAIN-ASSOCIATED PROTEIN"/>
    <property type="match status" value="1"/>
</dbReference>
<comment type="caution">
    <text evidence="1">The sequence shown here is derived from an EMBL/GenBank/DDBJ whole genome shotgun (WGS) entry which is preliminary data.</text>
</comment>
<reference evidence="1 2" key="1">
    <citation type="journal article" date="2017" name="Nat. Commun.">
        <title>Genome assembly with in vitro proximity ligation data and whole-genome triplication in lettuce.</title>
        <authorList>
            <person name="Reyes-Chin-Wo S."/>
            <person name="Wang Z."/>
            <person name="Yang X."/>
            <person name="Kozik A."/>
            <person name="Arikit S."/>
            <person name="Song C."/>
            <person name="Xia L."/>
            <person name="Froenicke L."/>
            <person name="Lavelle D.O."/>
            <person name="Truco M.J."/>
            <person name="Xia R."/>
            <person name="Zhu S."/>
            <person name="Xu C."/>
            <person name="Xu H."/>
            <person name="Xu X."/>
            <person name="Cox K."/>
            <person name="Korf I."/>
            <person name="Meyers B.C."/>
            <person name="Michelmore R.W."/>
        </authorList>
    </citation>
    <scope>NUCLEOTIDE SEQUENCE [LARGE SCALE GENOMIC DNA]</scope>
    <source>
        <strain evidence="2">cv. Salinas</strain>
        <tissue evidence="1">Seedlings</tissue>
    </source>
</reference>
<organism evidence="1 2">
    <name type="scientific">Lactuca sativa</name>
    <name type="common">Garden lettuce</name>
    <dbReference type="NCBI Taxonomy" id="4236"/>
    <lineage>
        <taxon>Eukaryota</taxon>
        <taxon>Viridiplantae</taxon>
        <taxon>Streptophyta</taxon>
        <taxon>Embryophyta</taxon>
        <taxon>Tracheophyta</taxon>
        <taxon>Spermatophyta</taxon>
        <taxon>Magnoliopsida</taxon>
        <taxon>eudicotyledons</taxon>
        <taxon>Gunneridae</taxon>
        <taxon>Pentapetalae</taxon>
        <taxon>asterids</taxon>
        <taxon>campanulids</taxon>
        <taxon>Asterales</taxon>
        <taxon>Asteraceae</taxon>
        <taxon>Cichorioideae</taxon>
        <taxon>Cichorieae</taxon>
        <taxon>Lactucinae</taxon>
        <taxon>Lactuca</taxon>
    </lineage>
</organism>